<evidence type="ECO:0000313" key="2">
    <source>
        <dbReference type="Proteomes" id="UP000239366"/>
    </source>
</evidence>
<dbReference type="Gene3D" id="3.30.1460.10">
    <property type="match status" value="1"/>
</dbReference>
<dbReference type="AlphaFoldDB" id="A0A2S7T7C1"/>
<sequence>MTPERLEELIRQEADSVQTQNNMIQFKVNQSVLLCIYDANANRMRIISPIVERSALEEKDLLNALVANFHSALDVRYALSDEIIWSVYTHPLQQLSDAQVVDAIQQVYAAALTFGNTFSSTGMIFPRSVNSRRIKKERDSVRKF</sequence>
<evidence type="ECO:0000313" key="1">
    <source>
        <dbReference type="EMBL" id="PQJ15417.1"/>
    </source>
</evidence>
<evidence type="ECO:0008006" key="3">
    <source>
        <dbReference type="Google" id="ProtNLM"/>
    </source>
</evidence>
<dbReference type="SUPFAM" id="SSF69635">
    <property type="entry name" value="Type III secretory system chaperone-like"/>
    <property type="match status" value="1"/>
</dbReference>
<dbReference type="EMBL" id="MQVX01000001">
    <property type="protein sequence ID" value="PQJ15417.1"/>
    <property type="molecule type" value="Genomic_DNA"/>
</dbReference>
<dbReference type="Proteomes" id="UP000239366">
    <property type="component" value="Unassembled WGS sequence"/>
</dbReference>
<accession>A0A2S7T7C1</accession>
<reference evidence="2" key="1">
    <citation type="submission" date="2016-11" db="EMBL/GenBank/DDBJ databases">
        <title>Trade-off between light-utilization and light-protection in marine flavobacteria.</title>
        <authorList>
            <person name="Kumagai Y."/>
            <person name="Yoshizawa S."/>
            <person name="Kogure K."/>
        </authorList>
    </citation>
    <scope>NUCLEOTIDE SEQUENCE [LARGE SCALE GENOMIC DNA]</scope>
    <source>
        <strain evidence="2">SG-18</strain>
    </source>
</reference>
<gene>
    <name evidence="1" type="ORF">BST99_06425</name>
</gene>
<keyword evidence="2" id="KW-1185">Reference proteome</keyword>
<proteinExistence type="predicted"/>
<name>A0A2S7T7C1_9FLAO</name>
<organism evidence="1 2">
    <name type="scientific">Aureicoccus marinus</name>
    <dbReference type="NCBI Taxonomy" id="754435"/>
    <lineage>
        <taxon>Bacteria</taxon>
        <taxon>Pseudomonadati</taxon>
        <taxon>Bacteroidota</taxon>
        <taxon>Flavobacteriia</taxon>
        <taxon>Flavobacteriales</taxon>
        <taxon>Flavobacteriaceae</taxon>
        <taxon>Aureicoccus</taxon>
    </lineage>
</organism>
<protein>
    <recommendedName>
        <fullName evidence="3">YbjN domain-containing protein</fullName>
    </recommendedName>
</protein>
<comment type="caution">
    <text evidence="1">The sequence shown here is derived from an EMBL/GenBank/DDBJ whole genome shotgun (WGS) entry which is preliminary data.</text>
</comment>